<accession>A0A1F2P6M2</accession>
<dbReference type="SUPFAM" id="SSF56349">
    <property type="entry name" value="DNA breaking-rejoining enzymes"/>
    <property type="match status" value="1"/>
</dbReference>
<dbReference type="PANTHER" id="PTHR30349">
    <property type="entry name" value="PHAGE INTEGRASE-RELATED"/>
    <property type="match status" value="1"/>
</dbReference>
<organism evidence="3 4">
    <name type="scientific">Candidatus Syntropharchaeum butanivorans</name>
    <dbReference type="NCBI Taxonomy" id="1839936"/>
    <lineage>
        <taxon>Archaea</taxon>
        <taxon>Methanobacteriati</taxon>
        <taxon>Methanobacteriota</taxon>
        <taxon>Stenosarchaea group</taxon>
        <taxon>Methanomicrobia</taxon>
        <taxon>Methanosarcinales</taxon>
        <taxon>ANME-2 cluster</taxon>
        <taxon>Candidatus Syntropharchaeum</taxon>
    </lineage>
</organism>
<dbReference type="Proteomes" id="UP000185779">
    <property type="component" value="Unassembled WGS sequence"/>
</dbReference>
<name>A0A1F2P6M2_9EURY</name>
<evidence type="ECO:0000259" key="2">
    <source>
        <dbReference type="PROSITE" id="PS51898"/>
    </source>
</evidence>
<protein>
    <submittedName>
        <fullName evidence="3">Integrase family protein</fullName>
    </submittedName>
</protein>
<dbReference type="GO" id="GO:0015074">
    <property type="term" value="P:DNA integration"/>
    <property type="evidence" value="ECO:0007669"/>
    <property type="project" value="InterPro"/>
</dbReference>
<evidence type="ECO:0000313" key="4">
    <source>
        <dbReference type="Proteomes" id="UP000185779"/>
    </source>
</evidence>
<comment type="caution">
    <text evidence="3">The sequence shown here is derived from an EMBL/GenBank/DDBJ whole genome shotgun (WGS) entry which is preliminary data.</text>
</comment>
<dbReference type="InterPro" id="IPR050090">
    <property type="entry name" value="Tyrosine_recombinase_XerCD"/>
</dbReference>
<dbReference type="GO" id="GO:0003677">
    <property type="term" value="F:DNA binding"/>
    <property type="evidence" value="ECO:0007669"/>
    <property type="project" value="InterPro"/>
</dbReference>
<sequence>MVKADVHKQDKLFREKFEEILEGIHPDDREDVRRFCESAMMDGIGSSRLLKYLFTLRPLSRELGKSFREAGEDDIRRLILSIEMGDFSEWSKHDKKVILRKYLRFIGKDDLVEDLKIKPVRTGSKLPDEILTEEEIKAMAGVAYNTRDRAFVLALYESGCRIGEFLPLRLKHLEFDQYGAVLHVHGKTGSRRVRLITSVPALQAWIEEHPMKDDPEAYLWRKIPTPNNPKWKNEHLSYGFVARTLRQLAKKAGVKKRVNPHSFRHARATHLASHLTEAQMKECFGWEQSSEMAAVYVHLSGRDVDDALLAMHGIRDEKRKNGTAFKPDQCPRCGEVNEPGVRFCKRCYLPLDGDYSREDRFEDVLIAFLEKLAEKHPDVKRLFFNVVKERGEEDLFEF</sequence>
<dbReference type="PROSITE" id="PS51898">
    <property type="entry name" value="TYR_RECOMBINASE"/>
    <property type="match status" value="1"/>
</dbReference>
<evidence type="ECO:0000256" key="1">
    <source>
        <dbReference type="ARBA" id="ARBA00023172"/>
    </source>
</evidence>
<dbReference type="GO" id="GO:0006310">
    <property type="term" value="P:DNA recombination"/>
    <property type="evidence" value="ECO:0007669"/>
    <property type="project" value="UniProtKB-KW"/>
</dbReference>
<dbReference type="InterPro" id="IPR002104">
    <property type="entry name" value="Integrase_catalytic"/>
</dbReference>
<dbReference type="STRING" id="1839936.SBU_000107"/>
<dbReference type="Pfam" id="PF00589">
    <property type="entry name" value="Phage_integrase"/>
    <property type="match status" value="1"/>
</dbReference>
<reference evidence="3" key="1">
    <citation type="submission" date="2016-05" db="EMBL/GenBank/DDBJ databases">
        <title>Microbial consortia oxidize butane by reversing methanogenesis.</title>
        <authorList>
            <person name="Laso-Perez R."/>
            <person name="Richter M."/>
            <person name="Wegener G."/>
            <person name="Musat F."/>
        </authorList>
    </citation>
    <scope>NUCLEOTIDE SEQUENCE [LARGE SCALE GENOMIC DNA]</scope>
    <source>
        <strain evidence="3">BOX1</strain>
    </source>
</reference>
<dbReference type="Gene3D" id="1.10.443.10">
    <property type="entry name" value="Intergrase catalytic core"/>
    <property type="match status" value="1"/>
</dbReference>
<feature type="domain" description="Tyr recombinase" evidence="2">
    <location>
        <begin position="125"/>
        <end position="309"/>
    </location>
</feature>
<keyword evidence="1" id="KW-0233">DNA recombination</keyword>
<dbReference type="PANTHER" id="PTHR30349:SF87">
    <property type="entry name" value="TRANSPOSASE A"/>
    <property type="match status" value="1"/>
</dbReference>
<keyword evidence="4" id="KW-1185">Reference proteome</keyword>
<dbReference type="AlphaFoldDB" id="A0A1F2P6M2"/>
<evidence type="ECO:0000313" key="3">
    <source>
        <dbReference type="EMBL" id="OFV66814.1"/>
    </source>
</evidence>
<dbReference type="InterPro" id="IPR013762">
    <property type="entry name" value="Integrase-like_cat_sf"/>
</dbReference>
<proteinExistence type="predicted"/>
<dbReference type="EMBL" id="LYOR01000001">
    <property type="protein sequence ID" value="OFV66814.1"/>
    <property type="molecule type" value="Genomic_DNA"/>
</dbReference>
<dbReference type="InterPro" id="IPR011010">
    <property type="entry name" value="DNA_brk_join_enz"/>
</dbReference>
<gene>
    <name evidence="3" type="ORF">SBU_000107</name>
</gene>